<keyword evidence="3" id="KW-1185">Reference proteome</keyword>
<dbReference type="PROSITE" id="PS52002">
    <property type="entry name" value="SM"/>
    <property type="match status" value="1"/>
</dbReference>
<organism evidence="2 3">
    <name type="scientific">Eptatretus burgeri</name>
    <name type="common">Inshore hagfish</name>
    <dbReference type="NCBI Taxonomy" id="7764"/>
    <lineage>
        <taxon>Eukaryota</taxon>
        <taxon>Metazoa</taxon>
        <taxon>Chordata</taxon>
        <taxon>Craniata</taxon>
        <taxon>Vertebrata</taxon>
        <taxon>Cyclostomata</taxon>
        <taxon>Myxini</taxon>
        <taxon>Myxiniformes</taxon>
        <taxon>Myxinidae</taxon>
        <taxon>Eptatretinae</taxon>
        <taxon>Eptatretus</taxon>
    </lineage>
</organism>
<dbReference type="PANTHER" id="PTHR13586:SF0">
    <property type="entry name" value="TRAILER HITCH, ISOFORM H"/>
    <property type="match status" value="1"/>
</dbReference>
<dbReference type="PANTHER" id="PTHR13586">
    <property type="entry name" value="SCD6 PROTEIN-RELATED"/>
    <property type="match status" value="1"/>
</dbReference>
<dbReference type="GO" id="GO:0033962">
    <property type="term" value="P:P-body assembly"/>
    <property type="evidence" value="ECO:0007669"/>
    <property type="project" value="TreeGrafter"/>
</dbReference>
<dbReference type="InterPro" id="IPR025609">
    <property type="entry name" value="Lsm14-like_N"/>
</dbReference>
<reference evidence="2" key="1">
    <citation type="submission" date="2025-08" db="UniProtKB">
        <authorList>
            <consortium name="Ensembl"/>
        </authorList>
    </citation>
    <scope>IDENTIFICATION</scope>
</reference>
<name>A0A8C4QU38_EPTBU</name>
<dbReference type="SUPFAM" id="SSF50182">
    <property type="entry name" value="Sm-like ribonucleoproteins"/>
    <property type="match status" value="1"/>
</dbReference>
<dbReference type="GeneTree" id="ENSGT00940000154415"/>
<dbReference type="Gene3D" id="2.30.30.100">
    <property type="match status" value="1"/>
</dbReference>
<reference evidence="2" key="2">
    <citation type="submission" date="2025-09" db="UniProtKB">
        <authorList>
            <consortium name="Ensembl"/>
        </authorList>
    </citation>
    <scope>IDENTIFICATION</scope>
</reference>
<proteinExistence type="predicted"/>
<evidence type="ECO:0000313" key="2">
    <source>
        <dbReference type="Ensembl" id="ENSEBUP00000020278.1"/>
    </source>
</evidence>
<dbReference type="Ensembl" id="ENSEBUT00000020854.1">
    <property type="protein sequence ID" value="ENSEBUP00000020278.1"/>
    <property type="gene ID" value="ENSEBUG00000012576.1"/>
</dbReference>
<dbReference type="Proteomes" id="UP000694388">
    <property type="component" value="Unplaced"/>
</dbReference>
<sequence>MSGSTPYIGSKISLVSKAGIRYEGVLYTIDPENSTVALAKVRSFGTEGRPAERPVAPRDEIFEYIVFRGSDIKDITVCESPKPPRPFPQDPAIVQSSLGSAPGFQPSGTYGNFTGMSPYGQLGQAPFITPTYNPLGVGLICSAHQKTKMVAIFCLGAMVGRVKRQMWVWSDSCLTNRSTFQKLTTNKNSNNSINVKLV</sequence>
<dbReference type="InterPro" id="IPR047575">
    <property type="entry name" value="Sm"/>
</dbReference>
<evidence type="ECO:0000259" key="1">
    <source>
        <dbReference type="PROSITE" id="PS52002"/>
    </source>
</evidence>
<feature type="domain" description="Sm" evidence="1">
    <location>
        <begin position="1"/>
        <end position="81"/>
    </location>
</feature>
<evidence type="ECO:0000313" key="3">
    <source>
        <dbReference type="Proteomes" id="UP000694388"/>
    </source>
</evidence>
<dbReference type="GO" id="GO:0003729">
    <property type="term" value="F:mRNA binding"/>
    <property type="evidence" value="ECO:0007669"/>
    <property type="project" value="TreeGrafter"/>
</dbReference>
<protein>
    <recommendedName>
        <fullName evidence="1">Sm domain-containing protein</fullName>
    </recommendedName>
</protein>
<dbReference type="GO" id="GO:0034063">
    <property type="term" value="P:stress granule assembly"/>
    <property type="evidence" value="ECO:0007669"/>
    <property type="project" value="TreeGrafter"/>
</dbReference>
<dbReference type="CDD" id="cd01736">
    <property type="entry name" value="LSm14_N"/>
    <property type="match status" value="1"/>
</dbReference>
<accession>A0A8C4QU38</accession>
<dbReference type="GO" id="GO:0000932">
    <property type="term" value="C:P-body"/>
    <property type="evidence" value="ECO:0007669"/>
    <property type="project" value="TreeGrafter"/>
</dbReference>
<dbReference type="SMART" id="SM01271">
    <property type="entry name" value="LSM14"/>
    <property type="match status" value="1"/>
</dbReference>
<dbReference type="Pfam" id="PF12701">
    <property type="entry name" value="LSM14"/>
    <property type="match status" value="1"/>
</dbReference>
<dbReference type="AlphaFoldDB" id="A0A8C4QU38"/>
<dbReference type="InterPro" id="IPR010920">
    <property type="entry name" value="LSM_dom_sf"/>
</dbReference>